<feature type="region of interest" description="Disordered" evidence="3">
    <location>
        <begin position="1"/>
        <end position="128"/>
    </location>
</feature>
<feature type="region of interest" description="Disordered" evidence="3">
    <location>
        <begin position="477"/>
        <end position="509"/>
    </location>
</feature>
<feature type="compositionally biased region" description="Basic and acidic residues" evidence="3">
    <location>
        <begin position="337"/>
        <end position="346"/>
    </location>
</feature>
<evidence type="ECO:0000259" key="4">
    <source>
        <dbReference type="SMART" id="SM00322"/>
    </source>
</evidence>
<dbReference type="InterPro" id="IPR004088">
    <property type="entry name" value="KH_dom_type_1"/>
</dbReference>
<dbReference type="GO" id="GO:0003723">
    <property type="term" value="F:RNA binding"/>
    <property type="evidence" value="ECO:0007669"/>
    <property type="project" value="UniProtKB-UniRule"/>
</dbReference>
<dbReference type="PANTHER" id="PTHR10288">
    <property type="entry name" value="KH DOMAIN CONTAINING RNA BINDING PROTEIN"/>
    <property type="match status" value="1"/>
</dbReference>
<sequence length="731" mass="80377">MSNQQPGNYSAMPPPPSLTGEASPVNFNDALSKARAIAEKLKSQNAGTIPTPPAAGMKRNYRDDSYEEGYDSQSNFRGGNNNSGGDYYDDQRESKRGMFNRYESSSRPRYGLGSEERKSSTGYGSYGTNNSGIPSETFAQDECLVPNHMVGLVIGKGGDSLKKIERMSGAKVQIGPDMQEPERKVQLSGEEDQVKIARDMIQQIVDDGRANEATKHGRSNDGSTGPMGSYGPRSNNEKEGTTMMVPASKVGLIIGRGGENIRSLEERSGAKIFIVTTDTNSNDRTGERCVSISGEPAAMERAKAIIDEIVNDEPHSSGTVTPSRDWSAYRQQLQSHGGERGHRENDSYGAGGYGGRGNNNDDPYGTPSQDRGGYGGRGRYNNDGRYNNEGRYNNNDRFNNQEEEGEKESVLVPQNAVGFIIGRRGDTVRALQEQSGARIKVDPTGDPNAPERAISVFGNPEAVALAKKLIQDKVTEGNQVNRERGGGRYGNDGPSRGRGGYRGGYNNYHNNRYQHQQQHQYRNNNYVDSTAGGVAAAGGAPDNNGAPGGYDYSQYQQYYAPYGGYDQYQQGNNQGSNTGETQNQEGYQYGNYAYNYDGYGQPQQATTSEETKNNDSKDDKASTTKEGQDQQGEEQEGGGNKNDQVTSDYYSQYYDGQQQQQEGGSEQPQQQWTQEAYYQWYQQYYGQYPPTTTTTTTTSSENQEQPQDQSEQTEQTEQKNEQSDSNNDNNA</sequence>
<gene>
    <name evidence="5" type="ORF">INT45_009985</name>
</gene>
<dbReference type="AlphaFoldDB" id="A0A8H7VHZ4"/>
<feature type="compositionally biased region" description="Low complexity" evidence="3">
    <location>
        <begin position="687"/>
        <end position="715"/>
    </location>
</feature>
<evidence type="ECO:0000256" key="1">
    <source>
        <dbReference type="ARBA" id="ARBA00022737"/>
    </source>
</evidence>
<feature type="region of interest" description="Disordered" evidence="3">
    <location>
        <begin position="563"/>
        <end position="671"/>
    </location>
</feature>
<feature type="compositionally biased region" description="Basic and acidic residues" evidence="3">
    <location>
        <begin position="609"/>
        <end position="628"/>
    </location>
</feature>
<feature type="region of interest" description="Disordered" evidence="3">
    <location>
        <begin position="687"/>
        <end position="731"/>
    </location>
</feature>
<proteinExistence type="predicted"/>
<feature type="compositionally biased region" description="Basic and acidic residues" evidence="3">
    <location>
        <begin position="477"/>
        <end position="486"/>
    </location>
</feature>
<dbReference type="SUPFAM" id="SSF54791">
    <property type="entry name" value="Eukaryotic type KH-domain (KH-domain type I)"/>
    <property type="match status" value="3"/>
</dbReference>
<protein>
    <recommendedName>
        <fullName evidence="4">K Homology domain-containing protein</fullName>
    </recommendedName>
</protein>
<name>A0A8H7VHZ4_9FUNG</name>
<comment type="caution">
    <text evidence="5">The sequence shown here is derived from an EMBL/GenBank/DDBJ whole genome shotgun (WGS) entry which is preliminary data.</text>
</comment>
<feature type="compositionally biased region" description="Low complexity" evidence="3">
    <location>
        <begin position="563"/>
        <end position="601"/>
    </location>
</feature>
<dbReference type="InterPro" id="IPR036612">
    <property type="entry name" value="KH_dom_type_1_sf"/>
</dbReference>
<feature type="compositionally biased region" description="Low complexity" evidence="3">
    <location>
        <begin position="72"/>
        <end position="86"/>
    </location>
</feature>
<feature type="domain" description="K Homology" evidence="4">
    <location>
        <begin position="137"/>
        <end position="206"/>
    </location>
</feature>
<feature type="compositionally biased region" description="Basic and acidic residues" evidence="3">
    <location>
        <begin position="209"/>
        <end position="219"/>
    </location>
</feature>
<feature type="region of interest" description="Disordered" evidence="3">
    <location>
        <begin position="209"/>
        <end position="240"/>
    </location>
</feature>
<feature type="domain" description="K Homology" evidence="4">
    <location>
        <begin position="404"/>
        <end position="475"/>
    </location>
</feature>
<dbReference type="InterPro" id="IPR004087">
    <property type="entry name" value="KH_dom"/>
</dbReference>
<keyword evidence="2" id="KW-0694">RNA-binding</keyword>
<evidence type="ECO:0000313" key="6">
    <source>
        <dbReference type="Proteomes" id="UP000646827"/>
    </source>
</evidence>
<dbReference type="EMBL" id="JAEPRB010000057">
    <property type="protein sequence ID" value="KAG2223626.1"/>
    <property type="molecule type" value="Genomic_DNA"/>
</dbReference>
<feature type="region of interest" description="Disordered" evidence="3">
    <location>
        <begin position="309"/>
        <end position="410"/>
    </location>
</feature>
<evidence type="ECO:0000256" key="3">
    <source>
        <dbReference type="SAM" id="MobiDB-lite"/>
    </source>
</evidence>
<dbReference type="SMART" id="SM00322">
    <property type="entry name" value="KH"/>
    <property type="match status" value="3"/>
</dbReference>
<feature type="domain" description="K Homology" evidence="4">
    <location>
        <begin position="237"/>
        <end position="311"/>
    </location>
</feature>
<organism evidence="5 6">
    <name type="scientific">Circinella minor</name>
    <dbReference type="NCBI Taxonomy" id="1195481"/>
    <lineage>
        <taxon>Eukaryota</taxon>
        <taxon>Fungi</taxon>
        <taxon>Fungi incertae sedis</taxon>
        <taxon>Mucoromycota</taxon>
        <taxon>Mucoromycotina</taxon>
        <taxon>Mucoromycetes</taxon>
        <taxon>Mucorales</taxon>
        <taxon>Lichtheimiaceae</taxon>
        <taxon>Circinella</taxon>
    </lineage>
</organism>
<keyword evidence="6" id="KW-1185">Reference proteome</keyword>
<evidence type="ECO:0000256" key="2">
    <source>
        <dbReference type="PROSITE-ProRule" id="PRU00117"/>
    </source>
</evidence>
<dbReference type="Gene3D" id="3.30.1370.10">
    <property type="entry name" value="K Homology domain, type 1"/>
    <property type="match status" value="3"/>
</dbReference>
<feature type="compositionally biased region" description="Low complexity" evidence="3">
    <location>
        <begin position="641"/>
        <end position="671"/>
    </location>
</feature>
<dbReference type="Pfam" id="PF00013">
    <property type="entry name" value="KH_1"/>
    <property type="match status" value="3"/>
</dbReference>
<reference evidence="5 6" key="1">
    <citation type="submission" date="2020-12" db="EMBL/GenBank/DDBJ databases">
        <title>Metabolic potential, ecology and presence of endohyphal bacteria is reflected in genomic diversity of Mucoromycotina.</title>
        <authorList>
            <person name="Muszewska A."/>
            <person name="Okrasinska A."/>
            <person name="Steczkiewicz K."/>
            <person name="Drgas O."/>
            <person name="Orlowska M."/>
            <person name="Perlinska-Lenart U."/>
            <person name="Aleksandrzak-Piekarczyk T."/>
            <person name="Szatraj K."/>
            <person name="Zielenkiewicz U."/>
            <person name="Pilsyk S."/>
            <person name="Malc E."/>
            <person name="Mieczkowski P."/>
            <person name="Kruszewska J.S."/>
            <person name="Biernat P."/>
            <person name="Pawlowska J."/>
        </authorList>
    </citation>
    <scope>NUCLEOTIDE SEQUENCE [LARGE SCALE GENOMIC DNA]</scope>
    <source>
        <strain evidence="5 6">CBS 142.35</strain>
    </source>
</reference>
<dbReference type="OrthoDB" id="5204190at2759"/>
<keyword evidence="1" id="KW-0677">Repeat</keyword>
<dbReference type="PROSITE" id="PS50084">
    <property type="entry name" value="KH_TYPE_1"/>
    <property type="match status" value="3"/>
</dbReference>
<evidence type="ECO:0000313" key="5">
    <source>
        <dbReference type="EMBL" id="KAG2223626.1"/>
    </source>
</evidence>
<feature type="compositionally biased region" description="Low complexity" evidence="3">
    <location>
        <begin position="389"/>
        <end position="398"/>
    </location>
</feature>
<accession>A0A8H7VHZ4</accession>
<dbReference type="Proteomes" id="UP000646827">
    <property type="component" value="Unassembled WGS sequence"/>
</dbReference>
<dbReference type="CDD" id="cd00105">
    <property type="entry name" value="KH-I"/>
    <property type="match status" value="2"/>
</dbReference>
<feature type="compositionally biased region" description="Polar residues" evidence="3">
    <location>
        <begin position="316"/>
        <end position="335"/>
    </location>
</feature>